<evidence type="ECO:0000256" key="5">
    <source>
        <dbReference type="ARBA" id="ARBA00022777"/>
    </source>
</evidence>
<dbReference type="PANTHER" id="PTHR23117:SF13">
    <property type="entry name" value="GUANYLATE KINASE"/>
    <property type="match status" value="1"/>
</dbReference>
<dbReference type="PROSITE" id="PS00856">
    <property type="entry name" value="GUANYLATE_KINASE_1"/>
    <property type="match status" value="1"/>
</dbReference>
<dbReference type="HAMAP" id="MF_00328">
    <property type="entry name" value="Guanylate_kinase"/>
    <property type="match status" value="1"/>
</dbReference>
<gene>
    <name evidence="9" type="ORF">RJ641_027219</name>
</gene>
<dbReference type="InterPro" id="IPR027417">
    <property type="entry name" value="P-loop_NTPase"/>
</dbReference>
<evidence type="ECO:0000256" key="6">
    <source>
        <dbReference type="ARBA" id="ARBA00022840"/>
    </source>
</evidence>
<keyword evidence="5 9" id="KW-0418">Kinase</keyword>
<feature type="non-terminal residue" evidence="9">
    <location>
        <position position="1"/>
    </location>
</feature>
<dbReference type="NCBIfam" id="TIGR03263">
    <property type="entry name" value="guanyl_kin"/>
    <property type="match status" value="1"/>
</dbReference>
<keyword evidence="3" id="KW-0808">Transferase</keyword>
<evidence type="ECO:0000313" key="9">
    <source>
        <dbReference type="EMBL" id="KAK6941842.1"/>
    </source>
</evidence>
<sequence>FLVFVDIVQCLEFSLCSIRLSLEPRQENPPMGEAPAFFVDELHKSDINGNGIDLKPKDSKTSTSIGERTYVIGGTGDGTASTICVRIFDRSKGEWFNPTVLGEVPLSWTDHSAVAISEDRILIIKKDFTPDDCIWFLEVDTQFVRDQKQNLGTEVVAWSKGVVGNADKPIVISGPSGVGKGTLISKLMSEFPPLFGFSISHTTRAPREKETNGVHYHFTERSVMEKAIKAGKFLEFASVHGNLYGTSVEAVEAVADAGKRCILDIDVQGARSVRASSLEAIFIFICPPSFEELEKRLRARATETEEQIQKRLLNARTELEQGQSSGLFDHLLVNDDLEMCYERLKNILGLNGNTTATDKKAQSTFNFSKHRSVSKVGNKIFVSCGNAGTEEASTKHYILDVSSLKGGVPGRTRGLNIYAANHIPNGSNGKAH</sequence>
<evidence type="ECO:0000313" key="10">
    <source>
        <dbReference type="Proteomes" id="UP001370490"/>
    </source>
</evidence>
<dbReference type="Gene3D" id="3.40.50.300">
    <property type="entry name" value="P-loop containing nucleotide triphosphate hydrolases"/>
    <property type="match status" value="1"/>
</dbReference>
<dbReference type="EMBL" id="JBAMMX010000004">
    <property type="protein sequence ID" value="KAK6941842.1"/>
    <property type="molecule type" value="Genomic_DNA"/>
</dbReference>
<dbReference type="Pfam" id="PF00625">
    <property type="entry name" value="Guanylate_kin"/>
    <property type="match status" value="1"/>
</dbReference>
<comment type="similarity">
    <text evidence="1">Belongs to the guanylate kinase family.</text>
</comment>
<evidence type="ECO:0000256" key="7">
    <source>
        <dbReference type="ARBA" id="ARBA00048594"/>
    </source>
</evidence>
<evidence type="ECO:0000259" key="8">
    <source>
        <dbReference type="PROSITE" id="PS50052"/>
    </source>
</evidence>
<comment type="catalytic activity">
    <reaction evidence="7">
        <text>GMP + ATP = GDP + ADP</text>
        <dbReference type="Rhea" id="RHEA:20780"/>
        <dbReference type="ChEBI" id="CHEBI:30616"/>
        <dbReference type="ChEBI" id="CHEBI:58115"/>
        <dbReference type="ChEBI" id="CHEBI:58189"/>
        <dbReference type="ChEBI" id="CHEBI:456216"/>
        <dbReference type="EC" id="2.7.4.8"/>
    </reaction>
</comment>
<evidence type="ECO:0000256" key="1">
    <source>
        <dbReference type="ARBA" id="ARBA00005790"/>
    </source>
</evidence>
<dbReference type="GO" id="GO:0005524">
    <property type="term" value="F:ATP binding"/>
    <property type="evidence" value="ECO:0007669"/>
    <property type="project" value="UniProtKB-KW"/>
</dbReference>
<keyword evidence="10" id="KW-1185">Reference proteome</keyword>
<protein>
    <recommendedName>
        <fullName evidence="2">guanylate kinase</fullName>
        <ecNumber evidence="2">2.7.4.8</ecNumber>
    </recommendedName>
</protein>
<organism evidence="9 10">
    <name type="scientific">Dillenia turbinata</name>
    <dbReference type="NCBI Taxonomy" id="194707"/>
    <lineage>
        <taxon>Eukaryota</taxon>
        <taxon>Viridiplantae</taxon>
        <taxon>Streptophyta</taxon>
        <taxon>Embryophyta</taxon>
        <taxon>Tracheophyta</taxon>
        <taxon>Spermatophyta</taxon>
        <taxon>Magnoliopsida</taxon>
        <taxon>eudicotyledons</taxon>
        <taxon>Gunneridae</taxon>
        <taxon>Pentapetalae</taxon>
        <taxon>Dilleniales</taxon>
        <taxon>Dilleniaceae</taxon>
        <taxon>Dillenia</taxon>
    </lineage>
</organism>
<proteinExistence type="inferred from homology"/>
<dbReference type="PANTHER" id="PTHR23117">
    <property type="entry name" value="GUANYLATE KINASE-RELATED"/>
    <property type="match status" value="1"/>
</dbReference>
<dbReference type="FunFam" id="3.40.50.300:FF:000776">
    <property type="entry name" value="Guanylate kinase 2"/>
    <property type="match status" value="1"/>
</dbReference>
<comment type="caution">
    <text evidence="9">The sequence shown here is derived from an EMBL/GenBank/DDBJ whole genome shotgun (WGS) entry which is preliminary data.</text>
</comment>
<keyword evidence="4" id="KW-0547">Nucleotide-binding</keyword>
<dbReference type="SUPFAM" id="SSF52540">
    <property type="entry name" value="P-loop containing nucleoside triphosphate hydrolases"/>
    <property type="match status" value="1"/>
</dbReference>
<dbReference type="InterPro" id="IPR008144">
    <property type="entry name" value="Guanylate_kin-like_dom"/>
</dbReference>
<name>A0AAN8W586_9MAGN</name>
<keyword evidence="6" id="KW-0067">ATP-binding</keyword>
<dbReference type="InterPro" id="IPR020590">
    <property type="entry name" value="Guanylate_kinase_CS"/>
</dbReference>
<dbReference type="Proteomes" id="UP001370490">
    <property type="component" value="Unassembled WGS sequence"/>
</dbReference>
<evidence type="ECO:0000256" key="4">
    <source>
        <dbReference type="ARBA" id="ARBA00022741"/>
    </source>
</evidence>
<dbReference type="CDD" id="cd00071">
    <property type="entry name" value="GMPK"/>
    <property type="match status" value="1"/>
</dbReference>
<feature type="domain" description="Guanylate kinase-like" evidence="8">
    <location>
        <begin position="167"/>
        <end position="349"/>
    </location>
</feature>
<reference evidence="9 10" key="1">
    <citation type="submission" date="2023-12" db="EMBL/GenBank/DDBJ databases">
        <title>A high-quality genome assembly for Dillenia turbinata (Dilleniales).</title>
        <authorList>
            <person name="Chanderbali A."/>
        </authorList>
    </citation>
    <scope>NUCLEOTIDE SEQUENCE [LARGE SCALE GENOMIC DNA]</scope>
    <source>
        <strain evidence="9">LSX21</strain>
        <tissue evidence="9">Leaf</tissue>
    </source>
</reference>
<dbReference type="GO" id="GO:0004385">
    <property type="term" value="F:GMP kinase activity"/>
    <property type="evidence" value="ECO:0007669"/>
    <property type="project" value="UniProtKB-EC"/>
</dbReference>
<dbReference type="SMART" id="SM00072">
    <property type="entry name" value="GuKc"/>
    <property type="match status" value="1"/>
</dbReference>
<evidence type="ECO:0000256" key="3">
    <source>
        <dbReference type="ARBA" id="ARBA00022679"/>
    </source>
</evidence>
<dbReference type="SUPFAM" id="SSF50965">
    <property type="entry name" value="Galactose oxidase, central domain"/>
    <property type="match status" value="1"/>
</dbReference>
<accession>A0AAN8W586</accession>
<dbReference type="InterPro" id="IPR017665">
    <property type="entry name" value="Guanylate_kinase"/>
</dbReference>
<dbReference type="InterPro" id="IPR011043">
    <property type="entry name" value="Gal_Oxase/kelch_b-propeller"/>
</dbReference>
<dbReference type="EC" id="2.7.4.8" evidence="2"/>
<evidence type="ECO:0000256" key="2">
    <source>
        <dbReference type="ARBA" id="ARBA00012961"/>
    </source>
</evidence>
<dbReference type="PROSITE" id="PS50052">
    <property type="entry name" value="GUANYLATE_KINASE_2"/>
    <property type="match status" value="1"/>
</dbReference>
<dbReference type="AlphaFoldDB" id="A0AAN8W586"/>
<dbReference type="GO" id="GO:0005829">
    <property type="term" value="C:cytosol"/>
    <property type="evidence" value="ECO:0007669"/>
    <property type="project" value="TreeGrafter"/>
</dbReference>
<dbReference type="InterPro" id="IPR008145">
    <property type="entry name" value="GK/Ca_channel_bsu"/>
</dbReference>